<dbReference type="SMART" id="SM00306">
    <property type="entry name" value="HintN"/>
    <property type="match status" value="1"/>
</dbReference>
<sequence length="265" mass="27548">MVTSGLHKAFICSLAVLLVASSAQAARPLPYPAASNAKDIPTLDQLSQFPVGIDRTSNPPHYVTTSSCFPSGAQVQTPAGARSIELLRLGDQVLTVQPSGKAVFEEVFMFSHQDAKQVSTFATLTTSSGKTISATPGHYLWAQKPGQQAQLTLAGSVAVGDDLFEIEGSHTVARTVVEASSSTRTGLFNPHTASGSLVVDGVAASVITNFMPASLALHSAVTLPAQALYHILPNSVAEALNTFILAGIASVDSNILRALVTPIKA</sequence>
<dbReference type="SUPFAM" id="SSF51294">
    <property type="entry name" value="Hedgehog/intein (Hint) domain"/>
    <property type="match status" value="1"/>
</dbReference>
<dbReference type="EMBL" id="JALJOS010000011">
    <property type="protein sequence ID" value="KAK9833124.1"/>
    <property type="molecule type" value="Genomic_DNA"/>
</dbReference>
<dbReference type="InterPro" id="IPR001767">
    <property type="entry name" value="Hedgehog_Hint"/>
</dbReference>
<keyword evidence="4" id="KW-1185">Reference proteome</keyword>
<feature type="domain" description="Hint" evidence="2">
    <location>
        <begin position="66"/>
        <end position="167"/>
    </location>
</feature>
<accession>A0AAW1RHD7</accession>
<evidence type="ECO:0000313" key="4">
    <source>
        <dbReference type="Proteomes" id="UP001438707"/>
    </source>
</evidence>
<comment type="caution">
    <text evidence="3">The sequence shown here is derived from an EMBL/GenBank/DDBJ whole genome shotgun (WGS) entry which is preliminary data.</text>
</comment>
<evidence type="ECO:0000259" key="2">
    <source>
        <dbReference type="SMART" id="SM00306"/>
    </source>
</evidence>
<dbReference type="PANTHER" id="PTHR46706:SF12">
    <property type="entry name" value="PROTEIN QUA-1-RELATED"/>
    <property type="match status" value="1"/>
</dbReference>
<dbReference type="InterPro" id="IPR006141">
    <property type="entry name" value="Intein_N"/>
</dbReference>
<reference evidence="3 4" key="1">
    <citation type="journal article" date="2024" name="Nat. Commun.">
        <title>Phylogenomics reveals the evolutionary origins of lichenization in chlorophyte algae.</title>
        <authorList>
            <person name="Puginier C."/>
            <person name="Libourel C."/>
            <person name="Otte J."/>
            <person name="Skaloud P."/>
            <person name="Haon M."/>
            <person name="Grisel S."/>
            <person name="Petersen M."/>
            <person name="Berrin J.G."/>
            <person name="Delaux P.M."/>
            <person name="Dal Grande F."/>
            <person name="Keller J."/>
        </authorList>
    </citation>
    <scope>NUCLEOTIDE SEQUENCE [LARGE SCALE GENOMIC DNA]</scope>
    <source>
        <strain evidence="3 4">SAG 2145</strain>
    </source>
</reference>
<keyword evidence="1" id="KW-0732">Signal</keyword>
<dbReference type="PROSITE" id="PS50817">
    <property type="entry name" value="INTEIN_N_TER"/>
    <property type="match status" value="1"/>
</dbReference>
<proteinExistence type="predicted"/>
<feature type="signal peptide" evidence="1">
    <location>
        <begin position="1"/>
        <end position="25"/>
    </location>
</feature>
<evidence type="ECO:0000256" key="1">
    <source>
        <dbReference type="SAM" id="SignalP"/>
    </source>
</evidence>
<organism evidence="3 4">
    <name type="scientific">Apatococcus lobatus</name>
    <dbReference type="NCBI Taxonomy" id="904363"/>
    <lineage>
        <taxon>Eukaryota</taxon>
        <taxon>Viridiplantae</taxon>
        <taxon>Chlorophyta</taxon>
        <taxon>core chlorophytes</taxon>
        <taxon>Trebouxiophyceae</taxon>
        <taxon>Chlorellales</taxon>
        <taxon>Chlorellaceae</taxon>
        <taxon>Apatococcus</taxon>
    </lineage>
</organism>
<protein>
    <recommendedName>
        <fullName evidence="2">Hint domain-containing protein</fullName>
    </recommendedName>
</protein>
<dbReference type="InterPro" id="IPR036844">
    <property type="entry name" value="Hint_dom_sf"/>
</dbReference>
<dbReference type="GO" id="GO:0016540">
    <property type="term" value="P:protein autoprocessing"/>
    <property type="evidence" value="ECO:0007669"/>
    <property type="project" value="InterPro"/>
</dbReference>
<evidence type="ECO:0000313" key="3">
    <source>
        <dbReference type="EMBL" id="KAK9833124.1"/>
    </source>
</evidence>
<dbReference type="PANTHER" id="PTHR46706">
    <property type="entry name" value="PROTEIN QUA-1-RELATED"/>
    <property type="match status" value="1"/>
</dbReference>
<gene>
    <name evidence="3" type="ORF">WJX74_007975</name>
</gene>
<dbReference type="InterPro" id="IPR052140">
    <property type="entry name" value="Dev_Signal_Hedgehog-like"/>
</dbReference>
<dbReference type="Pfam" id="PF01079">
    <property type="entry name" value="Hint"/>
    <property type="match status" value="1"/>
</dbReference>
<feature type="chain" id="PRO_5043957256" description="Hint domain-containing protein" evidence="1">
    <location>
        <begin position="26"/>
        <end position="265"/>
    </location>
</feature>
<dbReference type="AlphaFoldDB" id="A0AAW1RHD7"/>
<dbReference type="Proteomes" id="UP001438707">
    <property type="component" value="Unassembled WGS sequence"/>
</dbReference>
<dbReference type="InterPro" id="IPR003587">
    <property type="entry name" value="Hint_dom_N"/>
</dbReference>
<dbReference type="Gene3D" id="2.170.16.10">
    <property type="entry name" value="Hedgehog/Intein (Hint) domain"/>
    <property type="match status" value="1"/>
</dbReference>
<dbReference type="GO" id="GO:0016539">
    <property type="term" value="P:intein-mediated protein splicing"/>
    <property type="evidence" value="ECO:0007669"/>
    <property type="project" value="InterPro"/>
</dbReference>
<name>A0AAW1RHD7_9CHLO</name>